<proteinExistence type="predicted"/>
<sequence>MTTVPLTDDAWLRVCHLFEEPAAGPTNVGRPRRQSRDVLNGVLWVLLNHEKWHHLPSTFPPSQTCYARWLQWKRSGLIDTVIAELEKSDDPPRDNGAGS</sequence>
<reference evidence="2 3" key="1">
    <citation type="submission" date="2016-10" db="EMBL/GenBank/DDBJ databases">
        <authorList>
            <person name="de Groot N.N."/>
        </authorList>
    </citation>
    <scope>NUCLEOTIDE SEQUENCE [LARGE SCALE GENOMIC DNA]</scope>
    <source>
        <strain evidence="2 3">LMG 23650</strain>
    </source>
</reference>
<evidence type="ECO:0000259" key="1">
    <source>
        <dbReference type="Pfam" id="PF13340"/>
    </source>
</evidence>
<dbReference type="EMBL" id="FOQU01000001">
    <property type="protein sequence ID" value="SFH87827.1"/>
    <property type="molecule type" value="Genomic_DNA"/>
</dbReference>
<evidence type="ECO:0000313" key="3">
    <source>
        <dbReference type="Proteomes" id="UP000199548"/>
    </source>
</evidence>
<name>A0A1I3DM77_9BURK</name>
<keyword evidence="3" id="KW-1185">Reference proteome</keyword>
<dbReference type="PANTHER" id="PTHR46637">
    <property type="entry name" value="TIS1421-TRANSPOSASE PROTEIN A"/>
    <property type="match status" value="1"/>
</dbReference>
<dbReference type="PANTHER" id="PTHR46637:SF1">
    <property type="entry name" value="BLL5188 PROTEIN"/>
    <property type="match status" value="1"/>
</dbReference>
<dbReference type="Pfam" id="PF13340">
    <property type="entry name" value="DUF4096"/>
    <property type="match status" value="1"/>
</dbReference>
<dbReference type="Proteomes" id="UP000199548">
    <property type="component" value="Unassembled WGS sequence"/>
</dbReference>
<protein>
    <submittedName>
        <fullName evidence="2">Putative transposase of IS4/5 family</fullName>
    </submittedName>
</protein>
<dbReference type="RefSeq" id="WP_218161334.1">
    <property type="nucleotide sequence ID" value="NZ_CP041743.1"/>
</dbReference>
<gene>
    <name evidence="2" type="ORF">SAMN05192543_101408</name>
</gene>
<evidence type="ECO:0000313" key="2">
    <source>
        <dbReference type="EMBL" id="SFH87827.1"/>
    </source>
</evidence>
<dbReference type="AlphaFoldDB" id="A0A1I3DM77"/>
<dbReference type="InterPro" id="IPR025161">
    <property type="entry name" value="IS402-like_dom"/>
</dbReference>
<accession>A0A1I3DM77</accession>
<dbReference type="InterPro" id="IPR052909">
    <property type="entry name" value="Transposase_6_like"/>
</dbReference>
<organism evidence="2 3">
    <name type="scientific">Paraburkholderia megapolitana</name>
    <dbReference type="NCBI Taxonomy" id="420953"/>
    <lineage>
        <taxon>Bacteria</taxon>
        <taxon>Pseudomonadati</taxon>
        <taxon>Pseudomonadota</taxon>
        <taxon>Betaproteobacteria</taxon>
        <taxon>Burkholderiales</taxon>
        <taxon>Burkholderiaceae</taxon>
        <taxon>Paraburkholderia</taxon>
    </lineage>
</organism>
<feature type="domain" description="Insertion element IS402-like" evidence="1">
    <location>
        <begin position="6"/>
        <end position="81"/>
    </location>
</feature>